<protein>
    <submittedName>
        <fullName evidence="1">Uncharacterized protein</fullName>
    </submittedName>
</protein>
<sequence length="555" mass="63340">MQKLSLNTTYPTLAIYGIQDCVDSKYPGFIHDHNIALFYQGKVEKMLQLERISRNKRDNKLSQQITSLLREERLIGQPLDIVFVDHEIGRAFISSDGQIRFEAPLRQTLTPYPEKGMLRWYDTQNQGWCLNHEMAHIGTTLPFCGQWKENSLMIHYDGGASCSNFSVWKFNNGKLSLVDAHWKNKRITSLHNANALTFAIVGAKQFDQNSVPGKIMGFGAFGEDIPEIRNWLHQHNFFKDIWKSKKLFFHKSKEEMGIELNHFDLHHPFIQNIAASIQAEFEEQLLQDLNYYQEKTKTENLYYSGGCALNIKANSKIIESGQFNEVVIPPCCEDSGLALGAGAWVEYLKHGKLFQHSAYLNNWGLNSSKEHYSKELIQKIAKEINEGAVFATCIGNGEAGPRALGNRSIIAKASSKSLAQRVSEYHKKREWYRPIAPIMLTRNAVKVSESPIHSLSKYMLLDYKIKREYRDKMAGVVHVDHTSRIQTITHREENPFLFDLLKEMESSYGEIALINTSFNKQGEPIVHSFEGALHSAKKLEIDGVIGNSRLTLIDL</sequence>
<proteinExistence type="predicted"/>
<keyword evidence="2" id="KW-1185">Reference proteome</keyword>
<evidence type="ECO:0000313" key="1">
    <source>
        <dbReference type="EMBL" id="QZE13746.1"/>
    </source>
</evidence>
<reference evidence="1" key="1">
    <citation type="submission" date="2021-08" db="EMBL/GenBank/DDBJ databases">
        <title>Novel anaerobic bacterium isolated from sea squirt in East Sea, Republic of Korea.</title>
        <authorList>
            <person name="Nguyen T.H."/>
            <person name="Li Z."/>
            <person name="Lee Y.-J."/>
            <person name="Ko J."/>
            <person name="Kim S.-G."/>
        </authorList>
    </citation>
    <scope>NUCLEOTIDE SEQUENCE</scope>
    <source>
        <strain evidence="1">KCTC 25031</strain>
    </source>
</reference>
<gene>
    <name evidence="1" type="ORF">K4L44_14435</name>
</gene>
<accession>A0AC61NE12</accession>
<organism evidence="1 2">
    <name type="scientific">Halosquirtibacter laminarini</name>
    <dbReference type="NCBI Taxonomy" id="3374600"/>
    <lineage>
        <taxon>Bacteria</taxon>
        <taxon>Pseudomonadati</taxon>
        <taxon>Bacteroidota</taxon>
        <taxon>Bacteroidia</taxon>
        <taxon>Marinilabiliales</taxon>
        <taxon>Prolixibacteraceae</taxon>
        <taxon>Halosquirtibacter</taxon>
    </lineage>
</organism>
<dbReference type="Proteomes" id="UP000826212">
    <property type="component" value="Chromosome"/>
</dbReference>
<name>A0AC61NE12_9BACT</name>
<dbReference type="EMBL" id="CP081303">
    <property type="protein sequence ID" value="QZE13746.1"/>
    <property type="molecule type" value="Genomic_DNA"/>
</dbReference>
<evidence type="ECO:0000313" key="2">
    <source>
        <dbReference type="Proteomes" id="UP000826212"/>
    </source>
</evidence>